<evidence type="ECO:0000313" key="3">
    <source>
        <dbReference type="Proteomes" id="UP000188268"/>
    </source>
</evidence>
<feature type="chain" id="PRO_5012187432" evidence="1">
    <location>
        <begin position="28"/>
        <end position="77"/>
    </location>
</feature>
<evidence type="ECO:0000256" key="1">
    <source>
        <dbReference type="SAM" id="SignalP"/>
    </source>
</evidence>
<dbReference type="OMA" id="FIICCFL"/>
<name>A0A1R3JMH1_COCAP</name>
<dbReference type="AlphaFoldDB" id="A0A1R3JMH1"/>
<dbReference type="Proteomes" id="UP000188268">
    <property type="component" value="Unassembled WGS sequence"/>
</dbReference>
<protein>
    <submittedName>
        <fullName evidence="2">Uncharacterized protein</fullName>
    </submittedName>
</protein>
<proteinExistence type="predicted"/>
<keyword evidence="3" id="KW-1185">Reference proteome</keyword>
<dbReference type="OrthoDB" id="965347at2759"/>
<sequence>MAVSRGMIVFCFMTLIFCSLLVKVSKADHETAEECARAHPDDSQRCADNFHEDDDFDDTYKVVNNMKISSEMLVIGH</sequence>
<evidence type="ECO:0000313" key="2">
    <source>
        <dbReference type="EMBL" id="OMO95917.1"/>
    </source>
</evidence>
<gene>
    <name evidence="2" type="ORF">CCACVL1_05173</name>
</gene>
<feature type="signal peptide" evidence="1">
    <location>
        <begin position="1"/>
        <end position="27"/>
    </location>
</feature>
<organism evidence="2 3">
    <name type="scientific">Corchorus capsularis</name>
    <name type="common">Jute</name>
    <dbReference type="NCBI Taxonomy" id="210143"/>
    <lineage>
        <taxon>Eukaryota</taxon>
        <taxon>Viridiplantae</taxon>
        <taxon>Streptophyta</taxon>
        <taxon>Embryophyta</taxon>
        <taxon>Tracheophyta</taxon>
        <taxon>Spermatophyta</taxon>
        <taxon>Magnoliopsida</taxon>
        <taxon>eudicotyledons</taxon>
        <taxon>Gunneridae</taxon>
        <taxon>Pentapetalae</taxon>
        <taxon>rosids</taxon>
        <taxon>malvids</taxon>
        <taxon>Malvales</taxon>
        <taxon>Malvaceae</taxon>
        <taxon>Grewioideae</taxon>
        <taxon>Apeibeae</taxon>
        <taxon>Corchorus</taxon>
    </lineage>
</organism>
<reference evidence="2 3" key="1">
    <citation type="submission" date="2013-09" db="EMBL/GenBank/DDBJ databases">
        <title>Corchorus capsularis genome sequencing.</title>
        <authorList>
            <person name="Alam M."/>
            <person name="Haque M.S."/>
            <person name="Islam M.S."/>
            <person name="Emdad E.M."/>
            <person name="Islam M.M."/>
            <person name="Ahmed B."/>
            <person name="Halim A."/>
            <person name="Hossen Q.M.M."/>
            <person name="Hossain M.Z."/>
            <person name="Ahmed R."/>
            <person name="Khan M.M."/>
            <person name="Islam R."/>
            <person name="Rashid M.M."/>
            <person name="Khan S.A."/>
            <person name="Rahman M.S."/>
            <person name="Alam M."/>
        </authorList>
    </citation>
    <scope>NUCLEOTIDE SEQUENCE [LARGE SCALE GENOMIC DNA]</scope>
    <source>
        <strain evidence="3">cv. CVL-1</strain>
        <tissue evidence="2">Whole seedling</tissue>
    </source>
</reference>
<dbReference type="Gramene" id="OMO95917">
    <property type="protein sequence ID" value="OMO95917"/>
    <property type="gene ID" value="CCACVL1_05173"/>
</dbReference>
<comment type="caution">
    <text evidence="2">The sequence shown here is derived from an EMBL/GenBank/DDBJ whole genome shotgun (WGS) entry which is preliminary data.</text>
</comment>
<dbReference type="EMBL" id="AWWV01007553">
    <property type="protein sequence ID" value="OMO95917.1"/>
    <property type="molecule type" value="Genomic_DNA"/>
</dbReference>
<keyword evidence="1" id="KW-0732">Signal</keyword>
<accession>A0A1R3JMH1</accession>